<keyword evidence="6" id="KW-0812">Transmembrane</keyword>
<proteinExistence type="predicted"/>
<dbReference type="InterPro" id="IPR001610">
    <property type="entry name" value="PAC"/>
</dbReference>
<dbReference type="PROSITE" id="PS50110">
    <property type="entry name" value="RESPONSE_REGULATORY"/>
    <property type="match status" value="1"/>
</dbReference>
<dbReference type="SMART" id="SM00448">
    <property type="entry name" value="REC"/>
    <property type="match status" value="1"/>
</dbReference>
<dbReference type="Proteomes" id="UP000199518">
    <property type="component" value="Unassembled WGS sequence"/>
</dbReference>
<dbReference type="SMART" id="SM00387">
    <property type="entry name" value="HATPase_c"/>
    <property type="match status" value="1"/>
</dbReference>
<dbReference type="InterPro" id="IPR036890">
    <property type="entry name" value="HATPase_C_sf"/>
</dbReference>
<dbReference type="STRING" id="1576369.SAMN05421753_116137"/>
<keyword evidence="6" id="KW-0472">Membrane</keyword>
<dbReference type="InterPro" id="IPR000014">
    <property type="entry name" value="PAS"/>
</dbReference>
<dbReference type="OrthoDB" id="224742at2"/>
<dbReference type="InterPro" id="IPR013655">
    <property type="entry name" value="PAS_fold_3"/>
</dbReference>
<dbReference type="CDD" id="cd16922">
    <property type="entry name" value="HATPase_EvgS-ArcB-TorS-like"/>
    <property type="match status" value="1"/>
</dbReference>
<dbReference type="SMART" id="SM00091">
    <property type="entry name" value="PAS"/>
    <property type="match status" value="2"/>
</dbReference>
<dbReference type="Pfam" id="PF00512">
    <property type="entry name" value="HisKA"/>
    <property type="match status" value="1"/>
</dbReference>
<keyword evidence="3 5" id="KW-0597">Phosphoprotein</keyword>
<dbReference type="Gene3D" id="1.10.287.130">
    <property type="match status" value="1"/>
</dbReference>
<dbReference type="RefSeq" id="WP_092054124.1">
    <property type="nucleotide sequence ID" value="NZ_FOQD01000016.1"/>
</dbReference>
<feature type="domain" description="PAC" evidence="10">
    <location>
        <begin position="227"/>
        <end position="279"/>
    </location>
</feature>
<dbReference type="Gene3D" id="3.30.565.10">
    <property type="entry name" value="Histidine kinase-like ATPase, C-terminal domain"/>
    <property type="match status" value="1"/>
</dbReference>
<dbReference type="Gene3D" id="3.30.450.20">
    <property type="entry name" value="PAS domain"/>
    <property type="match status" value="2"/>
</dbReference>
<dbReference type="SMART" id="SM00388">
    <property type="entry name" value="HisKA"/>
    <property type="match status" value="1"/>
</dbReference>
<dbReference type="InterPro" id="IPR003594">
    <property type="entry name" value="HATPase_dom"/>
</dbReference>
<dbReference type="CDD" id="cd00082">
    <property type="entry name" value="HisKA"/>
    <property type="match status" value="1"/>
</dbReference>
<dbReference type="CDD" id="cd00130">
    <property type="entry name" value="PAS"/>
    <property type="match status" value="2"/>
</dbReference>
<feature type="domain" description="PAS" evidence="9">
    <location>
        <begin position="276"/>
        <end position="349"/>
    </location>
</feature>
<dbReference type="PROSITE" id="PS50112">
    <property type="entry name" value="PAS"/>
    <property type="match status" value="1"/>
</dbReference>
<evidence type="ECO:0000259" key="9">
    <source>
        <dbReference type="PROSITE" id="PS50112"/>
    </source>
</evidence>
<keyword evidence="4" id="KW-0902">Two-component regulatory system</keyword>
<evidence type="ECO:0000256" key="3">
    <source>
        <dbReference type="ARBA" id="ARBA00022553"/>
    </source>
</evidence>
<evidence type="ECO:0000313" key="11">
    <source>
        <dbReference type="EMBL" id="SFJ20216.1"/>
    </source>
</evidence>
<dbReference type="Gene3D" id="3.40.50.2300">
    <property type="match status" value="1"/>
</dbReference>
<dbReference type="PRINTS" id="PR00344">
    <property type="entry name" value="BCTRLSENSOR"/>
</dbReference>
<feature type="domain" description="Response regulatory" evidence="8">
    <location>
        <begin position="671"/>
        <end position="790"/>
    </location>
</feature>
<feature type="domain" description="Histidine kinase" evidence="7">
    <location>
        <begin position="422"/>
        <end position="642"/>
    </location>
</feature>
<evidence type="ECO:0000256" key="4">
    <source>
        <dbReference type="ARBA" id="ARBA00023012"/>
    </source>
</evidence>
<dbReference type="SUPFAM" id="SSF55874">
    <property type="entry name" value="ATPase domain of HSP90 chaperone/DNA topoisomerase II/histidine kinase"/>
    <property type="match status" value="1"/>
</dbReference>
<dbReference type="PROSITE" id="PS50113">
    <property type="entry name" value="PAC"/>
    <property type="match status" value="2"/>
</dbReference>
<dbReference type="PANTHER" id="PTHR45339">
    <property type="entry name" value="HYBRID SIGNAL TRANSDUCTION HISTIDINE KINASE J"/>
    <property type="match status" value="1"/>
</dbReference>
<dbReference type="InterPro" id="IPR001789">
    <property type="entry name" value="Sig_transdc_resp-reg_receiver"/>
</dbReference>
<dbReference type="Gene3D" id="2.10.70.100">
    <property type="match status" value="1"/>
</dbReference>
<evidence type="ECO:0000259" key="7">
    <source>
        <dbReference type="PROSITE" id="PS50109"/>
    </source>
</evidence>
<dbReference type="SUPFAM" id="SSF47384">
    <property type="entry name" value="Homodimeric domain of signal transducing histidine kinase"/>
    <property type="match status" value="1"/>
</dbReference>
<feature type="transmembrane region" description="Helical" evidence="6">
    <location>
        <begin position="68"/>
        <end position="93"/>
    </location>
</feature>
<keyword evidence="6" id="KW-1133">Transmembrane helix</keyword>
<dbReference type="Pfam" id="PF13426">
    <property type="entry name" value="PAS_9"/>
    <property type="match status" value="1"/>
</dbReference>
<comment type="catalytic activity">
    <reaction evidence="1">
        <text>ATP + protein L-histidine = ADP + protein N-phospho-L-histidine.</text>
        <dbReference type="EC" id="2.7.13.3"/>
    </reaction>
</comment>
<organism evidence="11 12">
    <name type="scientific">Planctomicrobium piriforme</name>
    <dbReference type="NCBI Taxonomy" id="1576369"/>
    <lineage>
        <taxon>Bacteria</taxon>
        <taxon>Pseudomonadati</taxon>
        <taxon>Planctomycetota</taxon>
        <taxon>Planctomycetia</taxon>
        <taxon>Planctomycetales</taxon>
        <taxon>Planctomycetaceae</taxon>
        <taxon>Planctomicrobium</taxon>
    </lineage>
</organism>
<dbReference type="PROSITE" id="PS50109">
    <property type="entry name" value="HIS_KIN"/>
    <property type="match status" value="1"/>
</dbReference>
<feature type="domain" description="PAC" evidence="10">
    <location>
        <begin position="350"/>
        <end position="404"/>
    </location>
</feature>
<dbReference type="AlphaFoldDB" id="A0A1I3PGT2"/>
<sequence>MLNWLTSVFDTQGFPARWDCGPAWRAEPFWGWLHIVSDLATFAAYTAIPIVFVYFLRKRPDLPVPKLWWLFATFIFACGTVHLLEAIIFWVPIYRLSGVIKFVTAIASWATVLVLLSAVPIALTFRSPGELERLVKERTTELRQASRRIKQNDERLQLALVAGRMGTWDWDLRDNSIQLDAGEAELTGLGKAPRTVTPEQFLERVHRGDRETSEKAFRQSIEKGAPYHHVFRMYVPEKGYRWLQGRGLVTKDAQGRAERLVGVHFDITEQMADQEALRVRTRAVEFATNSILIADARAEDQPIVYANAAFEELTGYRRKDILGKNCRILQGPETDPSVTAKLREAIRSCQECQVTILNYRQDGTSFWNNLHIAPVENELGVVTHFVGVQTDITARIEYEQRLIDAQVAAESANRAKSEFLANMSHEIRTPLTAILGCADSLCQDLVGETTRETAKTIRSQGQLLLGVLNDILDLSKIEAGKLEIHREECSLLAAVGEVRSLMEAQATEKGLDLVTDFQSPLPETIQTDPLRFRQILLNLTSNAIKFTDQGRVAISVRWEQQGEDSHVIVAVTDTGVGIPKERLGAIFDAFTQVDGSIARRVGGTGLGLTICLRLVRMLDGELNVRSEPNRGSTFEFTLPAPTEALFTVDELDKRRKQKESHEGVDILIPARILIAEDTRAIQFMLQRMLQPVVFEIVVVNNGQEAVDAVIKARAEGRPFDVVLMDMQMPVLNGYDATSQLRAQGFELPVIALTAGAMAGDRERCLAVGCSDYLAKPVSRTQLLAMIVNYCNDPTRKSL</sequence>
<name>A0A1I3PGT2_9PLAN</name>
<feature type="modified residue" description="4-aspartylphosphate" evidence="5">
    <location>
        <position position="725"/>
    </location>
</feature>
<feature type="transmembrane region" description="Helical" evidence="6">
    <location>
        <begin position="99"/>
        <end position="123"/>
    </location>
</feature>
<evidence type="ECO:0000259" key="8">
    <source>
        <dbReference type="PROSITE" id="PS50110"/>
    </source>
</evidence>
<reference evidence="12" key="1">
    <citation type="submission" date="2016-10" db="EMBL/GenBank/DDBJ databases">
        <authorList>
            <person name="Varghese N."/>
            <person name="Submissions S."/>
        </authorList>
    </citation>
    <scope>NUCLEOTIDE SEQUENCE [LARGE SCALE GENOMIC DNA]</scope>
    <source>
        <strain evidence="12">DSM 26348</strain>
    </source>
</reference>
<feature type="transmembrane region" description="Helical" evidence="6">
    <location>
        <begin position="32"/>
        <end position="56"/>
    </location>
</feature>
<evidence type="ECO:0000256" key="5">
    <source>
        <dbReference type="PROSITE-ProRule" id="PRU00169"/>
    </source>
</evidence>
<evidence type="ECO:0000256" key="2">
    <source>
        <dbReference type="ARBA" id="ARBA00012438"/>
    </source>
</evidence>
<keyword evidence="12" id="KW-1185">Reference proteome</keyword>
<evidence type="ECO:0000259" key="10">
    <source>
        <dbReference type="PROSITE" id="PS50113"/>
    </source>
</evidence>
<dbReference type="EMBL" id="FOQD01000016">
    <property type="protein sequence ID" value="SFJ20216.1"/>
    <property type="molecule type" value="Genomic_DNA"/>
</dbReference>
<dbReference type="InterPro" id="IPR000700">
    <property type="entry name" value="PAS-assoc_C"/>
</dbReference>
<dbReference type="PANTHER" id="PTHR45339:SF1">
    <property type="entry name" value="HYBRID SIGNAL TRANSDUCTION HISTIDINE KINASE J"/>
    <property type="match status" value="1"/>
</dbReference>
<evidence type="ECO:0000256" key="6">
    <source>
        <dbReference type="SAM" id="Phobius"/>
    </source>
</evidence>
<gene>
    <name evidence="11" type="ORF">SAMN05421753_116137</name>
</gene>
<dbReference type="GO" id="GO:0000155">
    <property type="term" value="F:phosphorelay sensor kinase activity"/>
    <property type="evidence" value="ECO:0007669"/>
    <property type="project" value="InterPro"/>
</dbReference>
<dbReference type="Pfam" id="PF00072">
    <property type="entry name" value="Response_reg"/>
    <property type="match status" value="1"/>
</dbReference>
<dbReference type="InterPro" id="IPR003661">
    <property type="entry name" value="HisK_dim/P_dom"/>
</dbReference>
<protein>
    <recommendedName>
        <fullName evidence="2">histidine kinase</fullName>
        <ecNumber evidence="2">2.7.13.3</ecNumber>
    </recommendedName>
</protein>
<dbReference type="Pfam" id="PF02518">
    <property type="entry name" value="HATPase_c"/>
    <property type="match status" value="1"/>
</dbReference>
<dbReference type="Pfam" id="PF25487">
    <property type="entry name" value="ETR1_N"/>
    <property type="match status" value="1"/>
</dbReference>
<dbReference type="FunFam" id="3.30.565.10:FF:000010">
    <property type="entry name" value="Sensor histidine kinase RcsC"/>
    <property type="match status" value="1"/>
</dbReference>
<dbReference type="SMART" id="SM00086">
    <property type="entry name" value="PAC"/>
    <property type="match status" value="2"/>
</dbReference>
<dbReference type="NCBIfam" id="TIGR00229">
    <property type="entry name" value="sensory_box"/>
    <property type="match status" value="1"/>
</dbReference>
<dbReference type="InterPro" id="IPR035965">
    <property type="entry name" value="PAS-like_dom_sf"/>
</dbReference>
<dbReference type="EC" id="2.7.13.3" evidence="2"/>
<dbReference type="SUPFAM" id="SSF55785">
    <property type="entry name" value="PYP-like sensor domain (PAS domain)"/>
    <property type="match status" value="2"/>
</dbReference>
<accession>A0A1I3PGT2</accession>
<dbReference type="InterPro" id="IPR036097">
    <property type="entry name" value="HisK_dim/P_sf"/>
</dbReference>
<dbReference type="InterPro" id="IPR005467">
    <property type="entry name" value="His_kinase_dom"/>
</dbReference>
<evidence type="ECO:0000313" key="12">
    <source>
        <dbReference type="Proteomes" id="UP000199518"/>
    </source>
</evidence>
<dbReference type="InterPro" id="IPR004358">
    <property type="entry name" value="Sig_transdc_His_kin-like_C"/>
</dbReference>
<dbReference type="SUPFAM" id="SSF52172">
    <property type="entry name" value="CheY-like"/>
    <property type="match status" value="1"/>
</dbReference>
<dbReference type="CDD" id="cd17546">
    <property type="entry name" value="REC_hyHK_CKI1_RcsC-like"/>
    <property type="match status" value="1"/>
</dbReference>
<evidence type="ECO:0000256" key="1">
    <source>
        <dbReference type="ARBA" id="ARBA00000085"/>
    </source>
</evidence>
<dbReference type="InterPro" id="IPR058544">
    <property type="entry name" value="ETR1_N"/>
</dbReference>
<dbReference type="Pfam" id="PF08447">
    <property type="entry name" value="PAS_3"/>
    <property type="match status" value="1"/>
</dbReference>
<dbReference type="InterPro" id="IPR011006">
    <property type="entry name" value="CheY-like_superfamily"/>
</dbReference>